<comment type="caution">
    <text evidence="9">The sequence shown here is derived from an EMBL/GenBank/DDBJ whole genome shotgun (WGS) entry which is preliminary data.</text>
</comment>
<evidence type="ECO:0000256" key="1">
    <source>
        <dbReference type="ARBA" id="ARBA00004651"/>
    </source>
</evidence>
<sequence length="317" mass="33785">MSTTTTPSTIAAADLSTRTVTTAGDGGRRRRHQGSVRHPRDTAVKRTLYVIAGVGSVLVFAVPLIWSILRAFQSEAVITQAPDAATFFQLGWQNFAAVFSSSSHLLSGVVNSLIVSISTAVLTAVIATMAGYGFARFRFRGSGIVFGLVLLTMMVPFQAILTPLYLELNAMKLTNSLLGLVLFYTTVNLPFGVFVMRNAFESIPTELEDSAFVDGASRFRVVVSVLRPLLLPGAATAALYAFLASWTEFLGALTFLTKDSLYTLPVALLNLQTGAYGQVSYGNLVAGSVVAMIPCIALYVGLQRFYVAGLSSGALKG</sequence>
<comment type="similarity">
    <text evidence="7">Belongs to the binding-protein-dependent transport system permease family.</text>
</comment>
<dbReference type="Pfam" id="PF00528">
    <property type="entry name" value="BPD_transp_1"/>
    <property type="match status" value="1"/>
</dbReference>
<keyword evidence="4 7" id="KW-0812">Transmembrane</keyword>
<evidence type="ECO:0000256" key="3">
    <source>
        <dbReference type="ARBA" id="ARBA00022475"/>
    </source>
</evidence>
<gene>
    <name evidence="9" type="ORF">HP507_15195</name>
</gene>
<evidence type="ECO:0000256" key="4">
    <source>
        <dbReference type="ARBA" id="ARBA00022692"/>
    </source>
</evidence>
<feature type="transmembrane region" description="Helical" evidence="7">
    <location>
        <begin position="47"/>
        <end position="69"/>
    </location>
</feature>
<dbReference type="EMBL" id="JABMCE010000085">
    <property type="protein sequence ID" value="NUU15176.1"/>
    <property type="molecule type" value="Genomic_DNA"/>
</dbReference>
<feature type="transmembrane region" description="Helical" evidence="7">
    <location>
        <begin position="177"/>
        <end position="200"/>
    </location>
</feature>
<dbReference type="PANTHER" id="PTHR43744:SF12">
    <property type="entry name" value="ABC TRANSPORTER PERMEASE PROTEIN MG189-RELATED"/>
    <property type="match status" value="1"/>
</dbReference>
<dbReference type="Gene3D" id="1.10.3720.10">
    <property type="entry name" value="MetI-like"/>
    <property type="match status" value="1"/>
</dbReference>
<keyword evidence="3" id="KW-1003">Cell membrane</keyword>
<keyword evidence="2 7" id="KW-0813">Transport</keyword>
<feature type="transmembrane region" description="Helical" evidence="7">
    <location>
        <begin position="281"/>
        <end position="302"/>
    </location>
</feature>
<evidence type="ECO:0000313" key="9">
    <source>
        <dbReference type="EMBL" id="NUU15176.1"/>
    </source>
</evidence>
<evidence type="ECO:0000256" key="2">
    <source>
        <dbReference type="ARBA" id="ARBA00022448"/>
    </source>
</evidence>
<dbReference type="Proteomes" id="UP000573001">
    <property type="component" value="Unassembled WGS sequence"/>
</dbReference>
<dbReference type="PANTHER" id="PTHR43744">
    <property type="entry name" value="ABC TRANSPORTER PERMEASE PROTEIN MG189-RELATED-RELATED"/>
    <property type="match status" value="1"/>
</dbReference>
<accession>A0ABX2MHE9</accession>
<dbReference type="RefSeq" id="WP_175352633.1">
    <property type="nucleotide sequence ID" value="NZ_BAAAWQ010000001.1"/>
</dbReference>
<dbReference type="InterPro" id="IPR000515">
    <property type="entry name" value="MetI-like"/>
</dbReference>
<feature type="transmembrane region" description="Helical" evidence="7">
    <location>
        <begin position="221"/>
        <end position="243"/>
    </location>
</feature>
<evidence type="ECO:0000256" key="6">
    <source>
        <dbReference type="ARBA" id="ARBA00023136"/>
    </source>
</evidence>
<evidence type="ECO:0000256" key="7">
    <source>
        <dbReference type="RuleBase" id="RU363032"/>
    </source>
</evidence>
<keyword evidence="10" id="KW-1185">Reference proteome</keyword>
<dbReference type="PROSITE" id="PS50928">
    <property type="entry name" value="ABC_TM1"/>
    <property type="match status" value="1"/>
</dbReference>
<dbReference type="SUPFAM" id="SSF161098">
    <property type="entry name" value="MetI-like"/>
    <property type="match status" value="1"/>
</dbReference>
<proteinExistence type="inferred from homology"/>
<feature type="domain" description="ABC transmembrane type-1" evidence="8">
    <location>
        <begin position="109"/>
        <end position="302"/>
    </location>
</feature>
<name>A0ABX2MHE9_9MICO</name>
<keyword evidence="5 7" id="KW-1133">Transmembrane helix</keyword>
<dbReference type="InterPro" id="IPR035906">
    <property type="entry name" value="MetI-like_sf"/>
</dbReference>
<keyword evidence="6 7" id="KW-0472">Membrane</keyword>
<dbReference type="CDD" id="cd06261">
    <property type="entry name" value="TM_PBP2"/>
    <property type="match status" value="1"/>
</dbReference>
<evidence type="ECO:0000313" key="10">
    <source>
        <dbReference type="Proteomes" id="UP000573001"/>
    </source>
</evidence>
<feature type="transmembrane region" description="Helical" evidence="7">
    <location>
        <begin position="144"/>
        <end position="165"/>
    </location>
</feature>
<organism evidence="9 10">
    <name type="scientific">Curtobacterium pusillum</name>
    <dbReference type="NCBI Taxonomy" id="69373"/>
    <lineage>
        <taxon>Bacteria</taxon>
        <taxon>Bacillati</taxon>
        <taxon>Actinomycetota</taxon>
        <taxon>Actinomycetes</taxon>
        <taxon>Micrococcales</taxon>
        <taxon>Microbacteriaceae</taxon>
        <taxon>Curtobacterium</taxon>
    </lineage>
</organism>
<comment type="subcellular location">
    <subcellularLocation>
        <location evidence="1 7">Cell membrane</location>
        <topology evidence="1 7">Multi-pass membrane protein</topology>
    </subcellularLocation>
</comment>
<protein>
    <submittedName>
        <fullName evidence="9">Carbohydrate ABC transporter permease</fullName>
    </submittedName>
</protein>
<feature type="transmembrane region" description="Helical" evidence="7">
    <location>
        <begin position="109"/>
        <end position="132"/>
    </location>
</feature>
<reference evidence="9 10" key="1">
    <citation type="submission" date="2020-05" db="EMBL/GenBank/DDBJ databases">
        <title>Genome Sequencing of Type Strains.</title>
        <authorList>
            <person name="Lemaire J.F."/>
            <person name="Inderbitzin P."/>
            <person name="Gregorio O.A."/>
            <person name="Collins S.B."/>
            <person name="Wespe N."/>
            <person name="Knight-Connoni V."/>
        </authorList>
    </citation>
    <scope>NUCLEOTIDE SEQUENCE [LARGE SCALE GENOMIC DNA]</scope>
    <source>
        <strain evidence="9 10">ATCC 19096</strain>
    </source>
</reference>
<evidence type="ECO:0000256" key="5">
    <source>
        <dbReference type="ARBA" id="ARBA00022989"/>
    </source>
</evidence>
<evidence type="ECO:0000259" key="8">
    <source>
        <dbReference type="PROSITE" id="PS50928"/>
    </source>
</evidence>